<dbReference type="SUPFAM" id="SSF58104">
    <property type="entry name" value="Methyl-accepting chemotaxis protein (MCP) signaling domain"/>
    <property type="match status" value="1"/>
</dbReference>
<dbReference type="CDD" id="cd06225">
    <property type="entry name" value="HAMP"/>
    <property type="match status" value="1"/>
</dbReference>
<evidence type="ECO:0000313" key="8">
    <source>
        <dbReference type="Proteomes" id="UP000680656"/>
    </source>
</evidence>
<accession>A0A8E7EGR7</accession>
<dbReference type="KEGG" id="mrtj:KHC33_12515"/>
<proteinExistence type="inferred from homology"/>
<dbReference type="InterPro" id="IPR004090">
    <property type="entry name" value="Chemotax_Me-accpt_rcpt"/>
</dbReference>
<evidence type="ECO:0000256" key="2">
    <source>
        <dbReference type="ARBA" id="ARBA00029447"/>
    </source>
</evidence>
<evidence type="ECO:0000256" key="3">
    <source>
        <dbReference type="PROSITE-ProRule" id="PRU00284"/>
    </source>
</evidence>
<keyword evidence="4" id="KW-0472">Membrane</keyword>
<comment type="similarity">
    <text evidence="2">Belongs to the methyl-accepting chemotaxis (MCP) protein family.</text>
</comment>
<dbReference type="SUPFAM" id="SSF158472">
    <property type="entry name" value="HAMP domain-like"/>
    <property type="match status" value="1"/>
</dbReference>
<evidence type="ECO:0000256" key="4">
    <source>
        <dbReference type="SAM" id="Phobius"/>
    </source>
</evidence>
<keyword evidence="8" id="KW-1185">Reference proteome</keyword>
<dbReference type="EMBL" id="CP075546">
    <property type="protein sequence ID" value="QVV88152.1"/>
    <property type="molecule type" value="Genomic_DNA"/>
</dbReference>
<protein>
    <submittedName>
        <fullName evidence="7">HAMP domain-containing protein</fullName>
    </submittedName>
</protein>
<name>A0A8E7EGR7_9EURY</name>
<sequence>MGFRFSVNSINKKILYAGSLSLLVVAGVIILFAAISTYTSSIHDAEKELQILADSEAEKVISVLDEPMSSAEALSEVMLGPYSSGKPISRNDVISSIGGIMKNHPLYNGVYTMWEADAYDKADARYAGIDGYAGSGRMNVYWYREGDVIERMIYDGTSDDVVTDYALDYYTIPAKSHQKTLTNPYVEEALNPPVLMASTIVPIMYNNTFLGITGVDVTLADIDRIADESNLYDGQGILAIISNDGTIAGISGDIGKVGEPFTSIAPAFGISEEELTTLLSDSSGNTLHLGHFVGDQSEISIGDPSLSWKAFVFVPSGVLAASAISLTIILVIFGILISAGGIILLFFVARSITRPIQQITTAATRLAEGDLSCRTHLIGDDEVAVLGRTFDTMASRLEETMEKVTRDGEDQAAVLCEINGIAQAASNGNLNIRGDTSRFGGEYRHVVEAVNNTLDAVVDPVTEAMRLAVEYSTGNFAARFDQNVRVCGDFISFRSALDSIGVQLGQLFGDISAQIESLMTEMEESNASVEEIASASQAIARGTNELSIQANRSMEGITHIRETVQDVTMIGSDIAGQTAEASNLVTTSQQLSEKGSESIQLADDGMRSIVLSHDETERIIGEITSEMDKIGDIVRIITDIADQTNLLALNAAIEAARAGEAGKGFSVVAGEVKALALESQKSAEKISGIISLLQGRSNLMKQAINVSRLNIENGSTAVHDTLQIFSNLAFSIDDIAKRIVSIDNASQNQMAAYEKVKENIALLNEAFHKTINELGNTAALTEENSVSLDCIAQSIQEATNLIDKISRDMTQFKI</sequence>
<dbReference type="PROSITE" id="PS50885">
    <property type="entry name" value="HAMP"/>
    <property type="match status" value="1"/>
</dbReference>
<evidence type="ECO:0000313" key="7">
    <source>
        <dbReference type="EMBL" id="QVV88152.1"/>
    </source>
</evidence>
<dbReference type="Pfam" id="PF00672">
    <property type="entry name" value="HAMP"/>
    <property type="match status" value="1"/>
</dbReference>
<dbReference type="CDD" id="cd11386">
    <property type="entry name" value="MCP_signal"/>
    <property type="match status" value="1"/>
</dbReference>
<dbReference type="Pfam" id="PF22673">
    <property type="entry name" value="MCP-like_PDC_1"/>
    <property type="match status" value="1"/>
</dbReference>
<dbReference type="SMART" id="SM00283">
    <property type="entry name" value="MA"/>
    <property type="match status" value="1"/>
</dbReference>
<dbReference type="GO" id="GO:0006935">
    <property type="term" value="P:chemotaxis"/>
    <property type="evidence" value="ECO:0007669"/>
    <property type="project" value="InterPro"/>
</dbReference>
<dbReference type="InterPro" id="IPR003660">
    <property type="entry name" value="HAMP_dom"/>
</dbReference>
<feature type="transmembrane region" description="Helical" evidence="4">
    <location>
        <begin position="323"/>
        <end position="348"/>
    </location>
</feature>
<dbReference type="Gene3D" id="1.20.120.1530">
    <property type="match status" value="1"/>
</dbReference>
<dbReference type="Pfam" id="PF00015">
    <property type="entry name" value="MCPsignal"/>
    <property type="match status" value="1"/>
</dbReference>
<feature type="transmembrane region" description="Helical" evidence="4">
    <location>
        <begin position="14"/>
        <end position="35"/>
    </location>
</feature>
<dbReference type="AlphaFoldDB" id="A0A8E7EGR7"/>
<gene>
    <name evidence="7" type="ORF">KHC33_12515</name>
</gene>
<keyword evidence="4" id="KW-1133">Transmembrane helix</keyword>
<reference evidence="7 8" key="1">
    <citation type="submission" date="2021-05" db="EMBL/GenBank/DDBJ databases">
        <title>A novel Methanospirillum isolate from a pyrite-forming mixed culture.</title>
        <authorList>
            <person name="Bunk B."/>
            <person name="Sproer C."/>
            <person name="Spring S."/>
            <person name="Pester M."/>
        </authorList>
    </citation>
    <scope>NUCLEOTIDE SEQUENCE [LARGE SCALE GENOMIC DNA]</scope>
    <source>
        <strain evidence="7 8">J.3.6.1-F.2.7.3</strain>
    </source>
</reference>
<organism evidence="7 8">
    <name type="scientific">Methanospirillum purgamenti</name>
    <dbReference type="NCBI Taxonomy" id="2834276"/>
    <lineage>
        <taxon>Archaea</taxon>
        <taxon>Methanobacteriati</taxon>
        <taxon>Methanobacteriota</taxon>
        <taxon>Stenosarchaea group</taxon>
        <taxon>Methanomicrobia</taxon>
        <taxon>Methanomicrobiales</taxon>
        <taxon>Methanospirillaceae</taxon>
        <taxon>Methanospirillum</taxon>
    </lineage>
</organism>
<keyword evidence="1 3" id="KW-0807">Transducer</keyword>
<dbReference type="Gene3D" id="3.30.450.20">
    <property type="entry name" value="PAS domain"/>
    <property type="match status" value="1"/>
</dbReference>
<dbReference type="GO" id="GO:0004888">
    <property type="term" value="F:transmembrane signaling receptor activity"/>
    <property type="evidence" value="ECO:0007669"/>
    <property type="project" value="InterPro"/>
</dbReference>
<dbReference type="PRINTS" id="PR00260">
    <property type="entry name" value="CHEMTRNSDUCR"/>
</dbReference>
<dbReference type="GO" id="GO:0016020">
    <property type="term" value="C:membrane"/>
    <property type="evidence" value="ECO:0007669"/>
    <property type="project" value="InterPro"/>
</dbReference>
<dbReference type="GeneID" id="65098021"/>
<dbReference type="Proteomes" id="UP000680656">
    <property type="component" value="Chromosome"/>
</dbReference>
<dbReference type="SMART" id="SM00304">
    <property type="entry name" value="HAMP"/>
    <property type="match status" value="1"/>
</dbReference>
<feature type="domain" description="Methyl-accepting transducer" evidence="5">
    <location>
        <begin position="528"/>
        <end position="764"/>
    </location>
</feature>
<keyword evidence="4" id="KW-0812">Transmembrane</keyword>
<evidence type="ECO:0000256" key="1">
    <source>
        <dbReference type="ARBA" id="ARBA00023224"/>
    </source>
</evidence>
<dbReference type="RefSeq" id="WP_214418969.1">
    <property type="nucleotide sequence ID" value="NZ_CP075546.1"/>
</dbReference>
<dbReference type="Gene3D" id="1.10.287.950">
    <property type="entry name" value="Methyl-accepting chemotaxis protein"/>
    <property type="match status" value="1"/>
</dbReference>
<feature type="domain" description="HAMP" evidence="6">
    <location>
        <begin position="350"/>
        <end position="402"/>
    </location>
</feature>
<evidence type="ECO:0000259" key="5">
    <source>
        <dbReference type="PROSITE" id="PS50111"/>
    </source>
</evidence>
<dbReference type="CDD" id="cd12913">
    <property type="entry name" value="PDC1_MCP_like"/>
    <property type="match status" value="1"/>
</dbReference>
<dbReference type="PROSITE" id="PS50111">
    <property type="entry name" value="CHEMOTAXIS_TRANSDUC_2"/>
    <property type="match status" value="1"/>
</dbReference>
<dbReference type="Pfam" id="PF18947">
    <property type="entry name" value="HAMP_2"/>
    <property type="match status" value="1"/>
</dbReference>
<dbReference type="InterPro" id="IPR004089">
    <property type="entry name" value="MCPsignal_dom"/>
</dbReference>
<dbReference type="PANTHER" id="PTHR32089:SF112">
    <property type="entry name" value="LYSOZYME-LIKE PROTEIN-RELATED"/>
    <property type="match status" value="1"/>
</dbReference>
<evidence type="ECO:0000259" key="6">
    <source>
        <dbReference type="PROSITE" id="PS50885"/>
    </source>
</evidence>
<dbReference type="GO" id="GO:0007165">
    <property type="term" value="P:signal transduction"/>
    <property type="evidence" value="ECO:0007669"/>
    <property type="project" value="UniProtKB-KW"/>
</dbReference>
<dbReference type="PANTHER" id="PTHR32089">
    <property type="entry name" value="METHYL-ACCEPTING CHEMOTAXIS PROTEIN MCPB"/>
    <property type="match status" value="1"/>
</dbReference>